<dbReference type="InterPro" id="IPR036291">
    <property type="entry name" value="NAD(P)-bd_dom_sf"/>
</dbReference>
<protein>
    <submittedName>
        <fullName evidence="5">Dehydrogenase</fullName>
    </submittedName>
</protein>
<proteinExistence type="predicted"/>
<dbReference type="PANTHER" id="PTHR43818:SF11">
    <property type="entry name" value="BCDNA.GH03377"/>
    <property type="match status" value="1"/>
</dbReference>
<feature type="domain" description="GFO/IDH/MocA-like oxidoreductase" evidence="4">
    <location>
        <begin position="146"/>
        <end position="281"/>
    </location>
</feature>
<evidence type="ECO:0000313" key="5">
    <source>
        <dbReference type="EMBL" id="MBM7470485.1"/>
    </source>
</evidence>
<dbReference type="Proteomes" id="UP000776164">
    <property type="component" value="Unassembled WGS sequence"/>
</dbReference>
<dbReference type="InterPro" id="IPR055170">
    <property type="entry name" value="GFO_IDH_MocA-like_dom"/>
</dbReference>
<organism evidence="5 6">
    <name type="scientific">Subtercola frigoramans</name>
    <dbReference type="NCBI Taxonomy" id="120298"/>
    <lineage>
        <taxon>Bacteria</taxon>
        <taxon>Bacillati</taxon>
        <taxon>Actinomycetota</taxon>
        <taxon>Actinomycetes</taxon>
        <taxon>Micrococcales</taxon>
        <taxon>Microbacteriaceae</taxon>
        <taxon>Subtercola</taxon>
    </lineage>
</organism>
<evidence type="ECO:0000313" key="6">
    <source>
        <dbReference type="Proteomes" id="UP000776164"/>
    </source>
</evidence>
<dbReference type="InterPro" id="IPR000683">
    <property type="entry name" value="Gfo/Idh/MocA-like_OxRdtase_N"/>
</dbReference>
<dbReference type="InterPro" id="IPR050463">
    <property type="entry name" value="Gfo/Idh/MocA_oxidrdct_glycsds"/>
</dbReference>
<reference evidence="5 6" key="1">
    <citation type="submission" date="2021-01" db="EMBL/GenBank/DDBJ databases">
        <title>Sequencing the genomes of 1000 actinobacteria strains.</title>
        <authorList>
            <person name="Klenk H.-P."/>
        </authorList>
    </citation>
    <scope>NUCLEOTIDE SEQUENCE [LARGE SCALE GENOMIC DNA]</scope>
    <source>
        <strain evidence="5 6">DSM 13057</strain>
    </source>
</reference>
<keyword evidence="6" id="KW-1185">Reference proteome</keyword>
<dbReference type="Gene3D" id="3.40.50.720">
    <property type="entry name" value="NAD(P)-binding Rossmann-like Domain"/>
    <property type="match status" value="1"/>
</dbReference>
<comment type="caution">
    <text evidence="5">The sequence shown here is derived from an EMBL/GenBank/DDBJ whole genome shotgun (WGS) entry which is preliminary data.</text>
</comment>
<keyword evidence="1" id="KW-0560">Oxidoreductase</keyword>
<name>A0ABS2L086_9MICO</name>
<keyword evidence="2" id="KW-0520">NAD</keyword>
<evidence type="ECO:0000256" key="2">
    <source>
        <dbReference type="ARBA" id="ARBA00023027"/>
    </source>
</evidence>
<sequence>MNTGVPSLNIGMVGHAFMGAAHSHAWRNAARVFDLPLEPRMVAVAGTSPERTAAAAQRLGWSEAVTDWRELIERDDIDVIDICTPSDTHREIAVAALAAGKHVLCEKPLANSLAEADEMAEAARKAAELGIWASCGFTYRRQPAVALARQLIQDGSLGTIRHVRVTYLQDWLSNEKAEHSWRLDASRSGSGALGDLGAHAIDLAQWVLGEKITTLSARTRIFVDARPSAGSGNLEPVTVDDAAFVLAEFSDGVIGTIEASRYALGRKNAFGFEINGSNGSVAWEFERNNELQRYDGGADPRSAGFTRVLVTEPSHPYLQNWWPAGHTLGYDHAFVNQAADFVTSICAGLQPTPSFADAAYVQRVLSAVQLSENSHQWQAV</sequence>
<dbReference type="SUPFAM" id="SSF51735">
    <property type="entry name" value="NAD(P)-binding Rossmann-fold domains"/>
    <property type="match status" value="1"/>
</dbReference>
<dbReference type="Gene3D" id="3.30.360.10">
    <property type="entry name" value="Dihydrodipicolinate Reductase, domain 2"/>
    <property type="match status" value="1"/>
</dbReference>
<evidence type="ECO:0000259" key="4">
    <source>
        <dbReference type="Pfam" id="PF22725"/>
    </source>
</evidence>
<dbReference type="Pfam" id="PF01408">
    <property type="entry name" value="GFO_IDH_MocA"/>
    <property type="match status" value="1"/>
</dbReference>
<dbReference type="PANTHER" id="PTHR43818">
    <property type="entry name" value="BCDNA.GH03377"/>
    <property type="match status" value="1"/>
</dbReference>
<feature type="domain" description="Gfo/Idh/MocA-like oxidoreductase N-terminal" evidence="3">
    <location>
        <begin position="8"/>
        <end position="126"/>
    </location>
</feature>
<dbReference type="EMBL" id="JAFBBU010000001">
    <property type="protein sequence ID" value="MBM7470485.1"/>
    <property type="molecule type" value="Genomic_DNA"/>
</dbReference>
<accession>A0ABS2L086</accession>
<evidence type="ECO:0000259" key="3">
    <source>
        <dbReference type="Pfam" id="PF01408"/>
    </source>
</evidence>
<dbReference type="SUPFAM" id="SSF55347">
    <property type="entry name" value="Glyceraldehyde-3-phosphate dehydrogenase-like, C-terminal domain"/>
    <property type="match status" value="1"/>
</dbReference>
<gene>
    <name evidence="5" type="ORF">JOE66_000119</name>
</gene>
<evidence type="ECO:0000256" key="1">
    <source>
        <dbReference type="ARBA" id="ARBA00023002"/>
    </source>
</evidence>
<dbReference type="Pfam" id="PF22725">
    <property type="entry name" value="GFO_IDH_MocA_C3"/>
    <property type="match status" value="1"/>
</dbReference>